<keyword evidence="2" id="KW-1185">Reference proteome</keyword>
<dbReference type="EMBL" id="JACTAM010000017">
    <property type="protein sequence ID" value="KAI2654385.1"/>
    <property type="molecule type" value="Genomic_DNA"/>
</dbReference>
<reference evidence="1 2" key="1">
    <citation type="submission" date="2022-01" db="EMBL/GenBank/DDBJ databases">
        <title>A high-quality chromosome-level genome assembly of rohu carp, Labeo rohita.</title>
        <authorList>
            <person name="Arick M.A. II"/>
            <person name="Hsu C.-Y."/>
            <person name="Magbanua Z."/>
            <person name="Pechanova O."/>
            <person name="Grover C."/>
            <person name="Miller E."/>
            <person name="Thrash A."/>
            <person name="Ezzel L."/>
            <person name="Alam S."/>
            <person name="Benzie J."/>
            <person name="Hamilton M."/>
            <person name="Karsi A."/>
            <person name="Lawrence M.L."/>
            <person name="Peterson D.G."/>
        </authorList>
    </citation>
    <scope>NUCLEOTIDE SEQUENCE [LARGE SCALE GENOMIC DNA]</scope>
    <source>
        <strain evidence="2">BAU-BD-2019</strain>
        <tissue evidence="1">Blood</tissue>
    </source>
</reference>
<evidence type="ECO:0000313" key="2">
    <source>
        <dbReference type="Proteomes" id="UP000830375"/>
    </source>
</evidence>
<evidence type="ECO:0000313" key="1">
    <source>
        <dbReference type="EMBL" id="KAI2654385.1"/>
    </source>
</evidence>
<protein>
    <submittedName>
        <fullName evidence="1">Protein-glutamate methylesterase/protein-glutamine glutaminase 1</fullName>
    </submittedName>
</protein>
<gene>
    <name evidence="1" type="ORF">H4Q32_011097</name>
</gene>
<dbReference type="Proteomes" id="UP000830375">
    <property type="component" value="Unassembled WGS sequence"/>
</dbReference>
<proteinExistence type="predicted"/>
<sequence length="45" mass="5102">MALNNNVVPPGSRNKVLPLTRLFMRNLRECPDLAADLCFQMINSK</sequence>
<name>A0ABQ8LUS3_LABRO</name>
<comment type="caution">
    <text evidence="1">The sequence shown here is derived from an EMBL/GenBank/DDBJ whole genome shotgun (WGS) entry which is preliminary data.</text>
</comment>
<accession>A0ABQ8LUS3</accession>
<organism evidence="1 2">
    <name type="scientific">Labeo rohita</name>
    <name type="common">Indian major carp</name>
    <name type="synonym">Cyprinus rohita</name>
    <dbReference type="NCBI Taxonomy" id="84645"/>
    <lineage>
        <taxon>Eukaryota</taxon>
        <taxon>Metazoa</taxon>
        <taxon>Chordata</taxon>
        <taxon>Craniata</taxon>
        <taxon>Vertebrata</taxon>
        <taxon>Euteleostomi</taxon>
        <taxon>Actinopterygii</taxon>
        <taxon>Neopterygii</taxon>
        <taxon>Teleostei</taxon>
        <taxon>Ostariophysi</taxon>
        <taxon>Cypriniformes</taxon>
        <taxon>Cyprinidae</taxon>
        <taxon>Labeoninae</taxon>
        <taxon>Labeonini</taxon>
        <taxon>Labeo</taxon>
    </lineage>
</organism>